<evidence type="ECO:0000313" key="3">
    <source>
        <dbReference type="EMBL" id="MCY8509193.1"/>
    </source>
</evidence>
<keyword evidence="3" id="KW-0378">Hydrolase</keyword>
<evidence type="ECO:0000313" key="4">
    <source>
        <dbReference type="Proteomes" id="UP001075387"/>
    </source>
</evidence>
<feature type="active site" description="Charge relay system" evidence="1">
    <location>
        <position position="192"/>
    </location>
</feature>
<dbReference type="Pfam" id="PF12146">
    <property type="entry name" value="Hydrolase_4"/>
    <property type="match status" value="1"/>
</dbReference>
<proteinExistence type="predicted"/>
<dbReference type="Proteomes" id="UP001075387">
    <property type="component" value="Unassembled WGS sequence"/>
</dbReference>
<dbReference type="RefSeq" id="WP_268445806.1">
    <property type="nucleotide sequence ID" value="NZ_JALAQA010000004.1"/>
</dbReference>
<evidence type="ECO:0000256" key="1">
    <source>
        <dbReference type="PIRSR" id="PIRSR017388-1"/>
    </source>
</evidence>
<dbReference type="SUPFAM" id="SSF53474">
    <property type="entry name" value="alpha/beta-Hydrolases"/>
    <property type="match status" value="1"/>
</dbReference>
<dbReference type="Gene3D" id="3.40.50.1820">
    <property type="entry name" value="alpha/beta hydrolase"/>
    <property type="match status" value="1"/>
</dbReference>
<dbReference type="InterPro" id="IPR051044">
    <property type="entry name" value="MAG_DAG_Lipase"/>
</dbReference>
<feature type="active site" description="Charge relay system" evidence="1">
    <location>
        <position position="222"/>
    </location>
</feature>
<dbReference type="GO" id="GO:0052689">
    <property type="term" value="F:carboxylic ester hydrolase activity"/>
    <property type="evidence" value="ECO:0007669"/>
    <property type="project" value="InterPro"/>
</dbReference>
<comment type="caution">
    <text evidence="3">The sequence shown here is derived from an EMBL/GenBank/DDBJ whole genome shotgun (WGS) entry which is preliminary data.</text>
</comment>
<dbReference type="InterPro" id="IPR012354">
    <property type="entry name" value="Esterase_lipase"/>
</dbReference>
<organism evidence="3 4">
    <name type="scientific">Bacillus mojavensis</name>
    <dbReference type="NCBI Taxonomy" id="72360"/>
    <lineage>
        <taxon>Bacteria</taxon>
        <taxon>Bacillati</taxon>
        <taxon>Bacillota</taxon>
        <taxon>Bacilli</taxon>
        <taxon>Bacillales</taxon>
        <taxon>Bacillaceae</taxon>
        <taxon>Bacillus</taxon>
    </lineage>
</organism>
<accession>A0AAP3CS15</accession>
<gene>
    <name evidence="3" type="ORF">MOD07_06510</name>
</gene>
<feature type="domain" description="Serine aminopeptidase S33" evidence="2">
    <location>
        <begin position="17"/>
        <end position="195"/>
    </location>
</feature>
<evidence type="ECO:0000259" key="2">
    <source>
        <dbReference type="Pfam" id="PF12146"/>
    </source>
</evidence>
<protein>
    <submittedName>
        <fullName evidence="3">Alpha/beta hydrolase</fullName>
    </submittedName>
</protein>
<name>A0AAP3CS15_BACMO</name>
<dbReference type="EMBL" id="JALAQA010000004">
    <property type="protein sequence ID" value="MCY8509193.1"/>
    <property type="molecule type" value="Genomic_DNA"/>
</dbReference>
<sequence>MMKVIKPKSFFLKGGTKAVLLLHSFTSNPRDMKQLGRYLNGKGYTCFAPIYKGHGLSPEQLIQTNPTDWWKSVEEGYHFLKNQGCKHIAVIGVSLGGVFALNVGKRFNDVNGIVIMSVPYKREVNSLKGRILKFARAYKQFEGKEEQQICVEIKKLEKLSSERLVLLKNHIDMTMQDLEINKPIRIMYGELDEPLYKESANYIYDNLITGNKSLKGYLNSKHLMTLGKEQEVIHSDILSFLKKLQW</sequence>
<dbReference type="AlphaFoldDB" id="A0AAP3CS15"/>
<dbReference type="InterPro" id="IPR022742">
    <property type="entry name" value="Hydrolase_4"/>
</dbReference>
<dbReference type="InterPro" id="IPR029058">
    <property type="entry name" value="AB_hydrolase_fold"/>
</dbReference>
<dbReference type="PIRSF" id="PIRSF017388">
    <property type="entry name" value="Esterase_lipase"/>
    <property type="match status" value="1"/>
</dbReference>
<feature type="active site" description="Nucleophile" evidence="1">
    <location>
        <position position="94"/>
    </location>
</feature>
<dbReference type="PANTHER" id="PTHR11614">
    <property type="entry name" value="PHOSPHOLIPASE-RELATED"/>
    <property type="match status" value="1"/>
</dbReference>
<reference evidence="3" key="1">
    <citation type="submission" date="2022-02" db="EMBL/GenBank/DDBJ databases">
        <title>Crop Bioprotection Bacillus Genome Sequencing.</title>
        <authorList>
            <person name="Dunlap C."/>
        </authorList>
    </citation>
    <scope>NUCLEOTIDE SEQUENCE</scope>
    <source>
        <strain evidence="3">CK3O2B-54A</strain>
    </source>
</reference>